<feature type="compositionally biased region" description="Basic residues" evidence="1">
    <location>
        <begin position="97"/>
        <end position="114"/>
    </location>
</feature>
<feature type="compositionally biased region" description="Basic and acidic residues" evidence="1">
    <location>
        <begin position="115"/>
        <end position="128"/>
    </location>
</feature>
<gene>
    <name evidence="2" type="ORF">Cgig2_024845</name>
</gene>
<evidence type="ECO:0000313" key="2">
    <source>
        <dbReference type="EMBL" id="KAJ8441333.1"/>
    </source>
</evidence>
<name>A0A9Q1KEE9_9CARY</name>
<sequence length="450" mass="49807">MASIISSSSNTSLPPSWPSESDSTATLRDVSFSSYLNSSEEAYIRTLVQSSQSHRISEPNHDSRRKKPDDGEIDVFGAEKYFNEGIEEKNSRGANPRSRKHQHQHQHQRQRQHRHQDQHQHQLKDHTPHSRLKAQQPRTPSSHSESSWNSQTALLRSIDTEEKADPIMQSTKSAQQTDLKFAFQVSEAPLSRGLIKTVQKIQLADDGGNEDDENEGRKSLEVFGSSELDIDGIGSKSFSLERRLSMLSWDAIPRSMEEELINSPSSRGPLSESCRDDTGSDASSDLFEIKCISCTANPVVGVGPRPSSPDNCRTPTTCYAPSEASIEWSVVTASAADFSVISDSEDQRSTPIASSANPPKRPPATTKPRPRILLGCKSQKAVRVAGQVHRALPSTNRKGNKLESEKQKMQMVKYSENKGLASVSMSRFQAEAKVTGGIQNEQRQDVMRSP</sequence>
<evidence type="ECO:0000256" key="1">
    <source>
        <dbReference type="SAM" id="MobiDB-lite"/>
    </source>
</evidence>
<dbReference type="OrthoDB" id="1916150at2759"/>
<feature type="region of interest" description="Disordered" evidence="1">
    <location>
        <begin position="341"/>
        <end position="372"/>
    </location>
</feature>
<proteinExistence type="predicted"/>
<dbReference type="AlphaFoldDB" id="A0A9Q1KEE9"/>
<comment type="caution">
    <text evidence="2">The sequence shown here is derived from an EMBL/GenBank/DDBJ whole genome shotgun (WGS) entry which is preliminary data.</text>
</comment>
<evidence type="ECO:0008006" key="4">
    <source>
        <dbReference type="Google" id="ProtNLM"/>
    </source>
</evidence>
<dbReference type="PANTHER" id="PTHR33781">
    <property type="entry name" value="PROTEIN PHYTOCHROME KINASE SUBSTRATE 1-RELATED"/>
    <property type="match status" value="1"/>
</dbReference>
<organism evidence="2 3">
    <name type="scientific">Carnegiea gigantea</name>
    <dbReference type="NCBI Taxonomy" id="171969"/>
    <lineage>
        <taxon>Eukaryota</taxon>
        <taxon>Viridiplantae</taxon>
        <taxon>Streptophyta</taxon>
        <taxon>Embryophyta</taxon>
        <taxon>Tracheophyta</taxon>
        <taxon>Spermatophyta</taxon>
        <taxon>Magnoliopsida</taxon>
        <taxon>eudicotyledons</taxon>
        <taxon>Gunneridae</taxon>
        <taxon>Pentapetalae</taxon>
        <taxon>Caryophyllales</taxon>
        <taxon>Cactineae</taxon>
        <taxon>Cactaceae</taxon>
        <taxon>Cactoideae</taxon>
        <taxon>Echinocereeae</taxon>
        <taxon>Carnegiea</taxon>
    </lineage>
</organism>
<accession>A0A9Q1KEE9</accession>
<reference evidence="2" key="1">
    <citation type="submission" date="2022-04" db="EMBL/GenBank/DDBJ databases">
        <title>Carnegiea gigantea Genome sequencing and assembly v2.</title>
        <authorList>
            <person name="Copetti D."/>
            <person name="Sanderson M.J."/>
            <person name="Burquez A."/>
            <person name="Wojciechowski M.F."/>
        </authorList>
    </citation>
    <scope>NUCLEOTIDE SEQUENCE</scope>
    <source>
        <strain evidence="2">SGP5-SGP5p</strain>
        <tissue evidence="2">Aerial part</tissue>
    </source>
</reference>
<feature type="compositionally biased region" description="Low complexity" evidence="1">
    <location>
        <begin position="1"/>
        <end position="14"/>
    </location>
</feature>
<feature type="compositionally biased region" description="Basic and acidic residues" evidence="1">
    <location>
        <begin position="55"/>
        <end position="70"/>
    </location>
</feature>
<protein>
    <recommendedName>
        <fullName evidence="4">Protein PHYTOCHROME KINASE SUBSTRATE 1-like</fullName>
    </recommendedName>
</protein>
<feature type="region of interest" description="Disordered" evidence="1">
    <location>
        <begin position="1"/>
        <end position="24"/>
    </location>
</feature>
<feature type="region of interest" description="Disordered" evidence="1">
    <location>
        <begin position="259"/>
        <end position="281"/>
    </location>
</feature>
<dbReference type="EMBL" id="JAKOGI010000169">
    <property type="protein sequence ID" value="KAJ8441333.1"/>
    <property type="molecule type" value="Genomic_DNA"/>
</dbReference>
<feature type="region of interest" description="Disordered" evidence="1">
    <location>
        <begin position="385"/>
        <end position="407"/>
    </location>
</feature>
<feature type="compositionally biased region" description="Polar residues" evidence="1">
    <location>
        <begin position="136"/>
        <end position="151"/>
    </location>
</feature>
<dbReference type="PANTHER" id="PTHR33781:SF4">
    <property type="entry name" value="PROTEIN PHYTOCHROME KINASE SUBSTRATE 1"/>
    <property type="match status" value="1"/>
</dbReference>
<evidence type="ECO:0000313" key="3">
    <source>
        <dbReference type="Proteomes" id="UP001153076"/>
    </source>
</evidence>
<dbReference type="InterPro" id="IPR039615">
    <property type="entry name" value="PKS"/>
</dbReference>
<dbReference type="GO" id="GO:0009638">
    <property type="term" value="P:phototropism"/>
    <property type="evidence" value="ECO:0007669"/>
    <property type="project" value="InterPro"/>
</dbReference>
<feature type="region of interest" description="Disordered" evidence="1">
    <location>
        <begin position="46"/>
        <end position="151"/>
    </location>
</feature>
<keyword evidence="3" id="KW-1185">Reference proteome</keyword>
<dbReference type="Proteomes" id="UP001153076">
    <property type="component" value="Unassembled WGS sequence"/>
</dbReference>